<proteinExistence type="predicted"/>
<gene>
    <name evidence="1" type="ORF">BDA99DRAFT_544577</name>
</gene>
<evidence type="ECO:0000313" key="1">
    <source>
        <dbReference type="EMBL" id="KAI9243199.1"/>
    </source>
</evidence>
<dbReference type="AlphaFoldDB" id="A0AAD5JL64"/>
<dbReference type="Proteomes" id="UP001209540">
    <property type="component" value="Unassembled WGS sequence"/>
</dbReference>
<organism evidence="1 2">
    <name type="scientific">Phascolomyces articulosus</name>
    <dbReference type="NCBI Taxonomy" id="60185"/>
    <lineage>
        <taxon>Eukaryota</taxon>
        <taxon>Fungi</taxon>
        <taxon>Fungi incertae sedis</taxon>
        <taxon>Mucoromycota</taxon>
        <taxon>Mucoromycotina</taxon>
        <taxon>Mucoromycetes</taxon>
        <taxon>Mucorales</taxon>
        <taxon>Lichtheimiaceae</taxon>
        <taxon>Phascolomyces</taxon>
    </lineage>
</organism>
<evidence type="ECO:0000313" key="2">
    <source>
        <dbReference type="Proteomes" id="UP001209540"/>
    </source>
</evidence>
<name>A0AAD5JL64_9FUNG</name>
<keyword evidence="2" id="KW-1185">Reference proteome</keyword>
<reference evidence="1" key="1">
    <citation type="journal article" date="2022" name="IScience">
        <title>Evolution of zygomycete secretomes and the origins of terrestrial fungal ecologies.</title>
        <authorList>
            <person name="Chang Y."/>
            <person name="Wang Y."/>
            <person name="Mondo S."/>
            <person name="Ahrendt S."/>
            <person name="Andreopoulos W."/>
            <person name="Barry K."/>
            <person name="Beard J."/>
            <person name="Benny G.L."/>
            <person name="Blankenship S."/>
            <person name="Bonito G."/>
            <person name="Cuomo C."/>
            <person name="Desiro A."/>
            <person name="Gervers K.A."/>
            <person name="Hundley H."/>
            <person name="Kuo A."/>
            <person name="LaButti K."/>
            <person name="Lang B.F."/>
            <person name="Lipzen A."/>
            <person name="O'Donnell K."/>
            <person name="Pangilinan J."/>
            <person name="Reynolds N."/>
            <person name="Sandor L."/>
            <person name="Smith M.E."/>
            <person name="Tsang A."/>
            <person name="Grigoriev I.V."/>
            <person name="Stajich J.E."/>
            <person name="Spatafora J.W."/>
        </authorList>
    </citation>
    <scope>NUCLEOTIDE SEQUENCE</scope>
    <source>
        <strain evidence="1">RSA 2281</strain>
    </source>
</reference>
<dbReference type="EMBL" id="JAIXMP010000085">
    <property type="protein sequence ID" value="KAI9243199.1"/>
    <property type="molecule type" value="Genomic_DNA"/>
</dbReference>
<accession>A0AAD5JL64</accession>
<reference evidence="1" key="2">
    <citation type="submission" date="2023-02" db="EMBL/GenBank/DDBJ databases">
        <authorList>
            <consortium name="DOE Joint Genome Institute"/>
            <person name="Mondo S.J."/>
            <person name="Chang Y."/>
            <person name="Wang Y."/>
            <person name="Ahrendt S."/>
            <person name="Andreopoulos W."/>
            <person name="Barry K."/>
            <person name="Beard J."/>
            <person name="Benny G.L."/>
            <person name="Blankenship S."/>
            <person name="Bonito G."/>
            <person name="Cuomo C."/>
            <person name="Desiro A."/>
            <person name="Gervers K.A."/>
            <person name="Hundley H."/>
            <person name="Kuo A."/>
            <person name="LaButti K."/>
            <person name="Lang B.F."/>
            <person name="Lipzen A."/>
            <person name="O'Donnell K."/>
            <person name="Pangilinan J."/>
            <person name="Reynolds N."/>
            <person name="Sandor L."/>
            <person name="Smith M.W."/>
            <person name="Tsang A."/>
            <person name="Grigoriev I.V."/>
            <person name="Stajich J.E."/>
            <person name="Spatafora J.W."/>
        </authorList>
    </citation>
    <scope>NUCLEOTIDE SEQUENCE</scope>
    <source>
        <strain evidence="1">RSA 2281</strain>
    </source>
</reference>
<protein>
    <submittedName>
        <fullName evidence="1">Uncharacterized protein</fullName>
    </submittedName>
</protein>
<sequence length="212" mass="25325">MCQSTLPSESKIWMLKNLRNIWNLEWSHDKHSNCILKYKERWGGPWVTQHLSLECTSTQRAEKFHYCIKEYLNTPSTMFELVDHICEKYKSIVTYDQTIHEDAARQLDQELMHRQLSKDLQKKNIDEDMICALQPLDGSIYHFAIQMIRKEMYYARDLYKEGETGVSIGTKCTKWYRPFIWFLPCCHQLLTNVECILMLLSNDIITWFLKTI</sequence>
<comment type="caution">
    <text evidence="1">The sequence shown here is derived from an EMBL/GenBank/DDBJ whole genome shotgun (WGS) entry which is preliminary data.</text>
</comment>